<proteinExistence type="predicted"/>
<feature type="domain" description="DUF6875" evidence="1">
    <location>
        <begin position="35"/>
        <end position="213"/>
    </location>
</feature>
<evidence type="ECO:0000313" key="3">
    <source>
        <dbReference type="Proteomes" id="UP001589894"/>
    </source>
</evidence>
<protein>
    <submittedName>
        <fullName evidence="2">DUF6875 domain-containing protein</fullName>
    </submittedName>
</protein>
<evidence type="ECO:0000259" key="1">
    <source>
        <dbReference type="Pfam" id="PF21780"/>
    </source>
</evidence>
<accession>A0ABV6NWT1</accession>
<comment type="caution">
    <text evidence="2">The sequence shown here is derived from an EMBL/GenBank/DDBJ whole genome shotgun (WGS) entry which is preliminary data.</text>
</comment>
<dbReference type="Pfam" id="PF21780">
    <property type="entry name" value="DUF6875"/>
    <property type="match status" value="1"/>
</dbReference>
<gene>
    <name evidence="2" type="ORF">ACFFHU_13935</name>
</gene>
<sequence length="237" mass="26326">MLTHPGDPRRFLLGVDDLAPDRLPERAQPYGEPLRLVADWARRYLCRPHDELGRTGPVCPYVPTSLRKRLFYLTVQAGRPGGPDRAAVAAAVAAYRDWFRELPPVDGPAAQFKTILILFPQVRPADAPDIVDATQAELKPSFVAAGLMIGQFHPLPPVDGGLWNKDFRPLSCPVPLLAIRHMVPTDLPFLTHDRRLLDGYHRVFGDDLPPRQRIELGHALASVSTVSATEDRGATWQ</sequence>
<name>A0ABV6NWT1_9ACTN</name>
<keyword evidence="3" id="KW-1185">Reference proteome</keyword>
<dbReference type="Proteomes" id="UP001589894">
    <property type="component" value="Unassembled WGS sequence"/>
</dbReference>
<evidence type="ECO:0000313" key="2">
    <source>
        <dbReference type="EMBL" id="MFC0565232.1"/>
    </source>
</evidence>
<dbReference type="RefSeq" id="WP_377338874.1">
    <property type="nucleotide sequence ID" value="NZ_JBHLUE010000011.1"/>
</dbReference>
<reference evidence="2 3" key="1">
    <citation type="submission" date="2024-09" db="EMBL/GenBank/DDBJ databases">
        <authorList>
            <person name="Sun Q."/>
            <person name="Mori K."/>
        </authorList>
    </citation>
    <scope>NUCLEOTIDE SEQUENCE [LARGE SCALE GENOMIC DNA]</scope>
    <source>
        <strain evidence="2 3">TBRC 2205</strain>
    </source>
</reference>
<organism evidence="2 3">
    <name type="scientific">Plantactinospora siamensis</name>
    <dbReference type="NCBI Taxonomy" id="555372"/>
    <lineage>
        <taxon>Bacteria</taxon>
        <taxon>Bacillati</taxon>
        <taxon>Actinomycetota</taxon>
        <taxon>Actinomycetes</taxon>
        <taxon>Micromonosporales</taxon>
        <taxon>Micromonosporaceae</taxon>
        <taxon>Plantactinospora</taxon>
    </lineage>
</organism>
<dbReference type="InterPro" id="IPR049240">
    <property type="entry name" value="DUF6875"/>
</dbReference>
<dbReference type="EMBL" id="JBHLUE010000011">
    <property type="protein sequence ID" value="MFC0565232.1"/>
    <property type="molecule type" value="Genomic_DNA"/>
</dbReference>